<keyword evidence="4" id="KW-1185">Reference proteome</keyword>
<evidence type="ECO:0000313" key="4">
    <source>
        <dbReference type="Proteomes" id="UP000317291"/>
    </source>
</evidence>
<dbReference type="Pfam" id="PF04186">
    <property type="entry name" value="FxsA"/>
    <property type="match status" value="1"/>
</dbReference>
<keyword evidence="2" id="KW-0812">Transmembrane</keyword>
<dbReference type="GO" id="GO:0016020">
    <property type="term" value="C:membrane"/>
    <property type="evidence" value="ECO:0007669"/>
    <property type="project" value="InterPro"/>
</dbReference>
<organism evidence="3 4">
    <name type="scientific">Tsukamurella asaccharolytica</name>
    <dbReference type="NCBI Taxonomy" id="2592067"/>
    <lineage>
        <taxon>Bacteria</taxon>
        <taxon>Bacillati</taxon>
        <taxon>Actinomycetota</taxon>
        <taxon>Actinomycetes</taxon>
        <taxon>Mycobacteriales</taxon>
        <taxon>Tsukamurellaceae</taxon>
        <taxon>Tsukamurella</taxon>
    </lineage>
</organism>
<sequence>MKLFAFLTYIVVEIAAFAGLVSWLGFGWAVLAMIGATVLGVFMLRRTAAGVLRDLGQALDGQRSAGPALMDTAILAAAVFLLAVPGVVSTVLGLLLLVKPVRALVRPAVAYVGAKRVAAFVEESGLVTVLAGRPRGFGTVVDGDVVTDQRTSAEPVVDVGGPGPRPGYRELPPAP</sequence>
<accession>A0A5C5RCI9</accession>
<dbReference type="OrthoDB" id="4559973at2"/>
<evidence type="ECO:0000313" key="3">
    <source>
        <dbReference type="EMBL" id="TWS19841.1"/>
    </source>
</evidence>
<dbReference type="EMBL" id="VIGW01000003">
    <property type="protein sequence ID" value="TWS19841.1"/>
    <property type="molecule type" value="Genomic_DNA"/>
</dbReference>
<feature type="region of interest" description="Disordered" evidence="1">
    <location>
        <begin position="151"/>
        <end position="175"/>
    </location>
</feature>
<dbReference type="NCBIfam" id="NF008528">
    <property type="entry name" value="PRK11463.1-2"/>
    <property type="match status" value="1"/>
</dbReference>
<proteinExistence type="predicted"/>
<dbReference type="PANTHER" id="PTHR35335">
    <property type="entry name" value="UPF0716 PROTEIN FXSA"/>
    <property type="match status" value="1"/>
</dbReference>
<dbReference type="AlphaFoldDB" id="A0A5C5RCI9"/>
<dbReference type="InterPro" id="IPR007313">
    <property type="entry name" value="FxsA"/>
</dbReference>
<reference evidence="3 4" key="1">
    <citation type="submission" date="2019-06" db="EMBL/GenBank/DDBJ databases">
        <title>Tsukamurella conjunctivitidis sp. nov., Tsukamurella assacharolytica sp. nov. and Tsukamurella sputae sp. nov. isolated from patients with conjunctivitis, bacteraemia (lymphoma) and respiratory infection (sputum) in Hong Kong.</title>
        <authorList>
            <person name="Teng J.L.L."/>
            <person name="Lee H.H."/>
            <person name="Fong J.Y.H."/>
            <person name="Fok K.M.N."/>
            <person name="Lau S.K.P."/>
            <person name="Woo P.C.Y."/>
        </authorList>
    </citation>
    <scope>NUCLEOTIDE SEQUENCE [LARGE SCALE GENOMIC DNA]</scope>
    <source>
        <strain evidence="3 4">HKU71</strain>
    </source>
</reference>
<evidence type="ECO:0000256" key="2">
    <source>
        <dbReference type="SAM" id="Phobius"/>
    </source>
</evidence>
<comment type="caution">
    <text evidence="3">The sequence shown here is derived from an EMBL/GenBank/DDBJ whole genome shotgun (WGS) entry which is preliminary data.</text>
</comment>
<dbReference type="Proteomes" id="UP000317291">
    <property type="component" value="Unassembled WGS sequence"/>
</dbReference>
<name>A0A5C5RCI9_9ACTN</name>
<feature type="transmembrane region" description="Helical" evidence="2">
    <location>
        <begin position="26"/>
        <end position="44"/>
    </location>
</feature>
<gene>
    <name evidence="3" type="ORF">FK529_06730</name>
</gene>
<dbReference type="RefSeq" id="WP_146560221.1">
    <property type="nucleotide sequence ID" value="NZ_VIGW01000003.1"/>
</dbReference>
<evidence type="ECO:0000256" key="1">
    <source>
        <dbReference type="SAM" id="MobiDB-lite"/>
    </source>
</evidence>
<protein>
    <submittedName>
        <fullName evidence="3">FxsA family protein</fullName>
    </submittedName>
</protein>
<keyword evidence="2" id="KW-1133">Transmembrane helix</keyword>
<feature type="transmembrane region" description="Helical" evidence="2">
    <location>
        <begin position="73"/>
        <end position="98"/>
    </location>
</feature>
<dbReference type="PANTHER" id="PTHR35335:SF1">
    <property type="entry name" value="UPF0716 PROTEIN FXSA"/>
    <property type="match status" value="1"/>
</dbReference>
<keyword evidence="2" id="KW-0472">Membrane</keyword>